<dbReference type="OrthoDB" id="1939479at2759"/>
<dbReference type="InterPro" id="IPR038765">
    <property type="entry name" value="Papain-like_cys_pep_sf"/>
</dbReference>
<dbReference type="GO" id="GO:0005634">
    <property type="term" value="C:nucleus"/>
    <property type="evidence" value="ECO:0007669"/>
    <property type="project" value="TreeGrafter"/>
</dbReference>
<dbReference type="PANTHER" id="PTHR12606">
    <property type="entry name" value="SENTRIN/SUMO-SPECIFIC PROTEASE"/>
    <property type="match status" value="1"/>
</dbReference>
<evidence type="ECO:0000256" key="4">
    <source>
        <dbReference type="ARBA" id="ARBA00022807"/>
    </source>
</evidence>
<dbReference type="PROSITE" id="PS50600">
    <property type="entry name" value="ULP_PROTEASE"/>
    <property type="match status" value="1"/>
</dbReference>
<dbReference type="GO" id="GO:0016929">
    <property type="term" value="F:deSUMOylase activity"/>
    <property type="evidence" value="ECO:0007669"/>
    <property type="project" value="TreeGrafter"/>
</dbReference>
<dbReference type="Gene3D" id="3.40.395.10">
    <property type="entry name" value="Adenoviral Proteinase, Chain A"/>
    <property type="match status" value="1"/>
</dbReference>
<dbReference type="AlphaFoldDB" id="A0A565CSP2"/>
<feature type="domain" description="Ubiquitin-like protease family profile" evidence="6">
    <location>
        <begin position="133"/>
        <end position="358"/>
    </location>
</feature>
<proteinExistence type="inferred from homology"/>
<dbReference type="GO" id="GO:0016926">
    <property type="term" value="P:protein desumoylation"/>
    <property type="evidence" value="ECO:0007669"/>
    <property type="project" value="TreeGrafter"/>
</dbReference>
<sequence>MAVVATNPKRKVECLNLPVSKKRRFSSSKTPLSSSSSSNPTMATRSAFAFHAHRRGFLRFRSLASSSVLKRKKKHRDSNVNDQEEKKVDDTKTIQVSDKPFLPLNEEEKAQVERAFSWINREKVLVSHKQSNLDIIGKSLQCLMPSAWLNDEVVNFYLELLKEREARDPQKYLKCHFFNSFFYTKLLGSSGSKYNYQAVRRWTIKRKLGYDLIDCHIIFVPIHEGTHWTLAVINIKERKFMYLDSLAMAVPTRILNALAKYLVDEVKDKSGKDIDVSSWDIVSVENLPQQHNGYIRRKISSIKERNVAKRIGQPMILIVCYLDCVRGYQSQLQLELLSEDMPYFRLRTAKEILRLQAD</sequence>
<evidence type="ECO:0000256" key="2">
    <source>
        <dbReference type="ARBA" id="ARBA00022670"/>
    </source>
</evidence>
<feature type="region of interest" description="Disordered" evidence="5">
    <location>
        <begin position="69"/>
        <end position="90"/>
    </location>
</feature>
<dbReference type="PANTHER" id="PTHR12606:SF1">
    <property type="entry name" value="UBIQUITIN-LIKE-SPECIFIC PROTEASE 1A"/>
    <property type="match status" value="1"/>
</dbReference>
<evidence type="ECO:0000256" key="5">
    <source>
        <dbReference type="SAM" id="MobiDB-lite"/>
    </source>
</evidence>
<dbReference type="EMBL" id="CABITT030000008">
    <property type="protein sequence ID" value="VVB16718.1"/>
    <property type="molecule type" value="Genomic_DNA"/>
</dbReference>
<dbReference type="GO" id="GO:0006508">
    <property type="term" value="P:proteolysis"/>
    <property type="evidence" value="ECO:0007669"/>
    <property type="project" value="UniProtKB-KW"/>
</dbReference>
<dbReference type="Proteomes" id="UP000489600">
    <property type="component" value="Unassembled WGS sequence"/>
</dbReference>
<comment type="caution">
    <text evidence="7">The sequence shown here is derived from an EMBL/GenBank/DDBJ whole genome shotgun (WGS) entry which is preliminary data.</text>
</comment>
<keyword evidence="3" id="KW-0378">Hydrolase</keyword>
<feature type="compositionally biased region" description="Basic and acidic residues" evidence="5">
    <location>
        <begin position="77"/>
        <end position="90"/>
    </location>
</feature>
<evidence type="ECO:0000313" key="7">
    <source>
        <dbReference type="EMBL" id="VVB16718.1"/>
    </source>
</evidence>
<comment type="similarity">
    <text evidence="1">Belongs to the peptidase C48 family.</text>
</comment>
<evidence type="ECO:0000313" key="8">
    <source>
        <dbReference type="Proteomes" id="UP000489600"/>
    </source>
</evidence>
<dbReference type="SUPFAM" id="SSF54001">
    <property type="entry name" value="Cysteine proteinases"/>
    <property type="match status" value="1"/>
</dbReference>
<gene>
    <name evidence="7" type="ORF">ANE_LOCUS27162</name>
</gene>
<keyword evidence="4" id="KW-0788">Thiol protease</keyword>
<name>A0A565CSP2_9BRAS</name>
<keyword evidence="8" id="KW-1185">Reference proteome</keyword>
<keyword evidence="2" id="KW-0645">Protease</keyword>
<evidence type="ECO:0000256" key="3">
    <source>
        <dbReference type="ARBA" id="ARBA00022801"/>
    </source>
</evidence>
<reference evidence="7" key="1">
    <citation type="submission" date="2019-07" db="EMBL/GenBank/DDBJ databases">
        <authorList>
            <person name="Dittberner H."/>
        </authorList>
    </citation>
    <scope>NUCLEOTIDE SEQUENCE [LARGE SCALE GENOMIC DNA]</scope>
</reference>
<dbReference type="InterPro" id="IPR003653">
    <property type="entry name" value="Peptidase_C48_C"/>
</dbReference>
<evidence type="ECO:0000256" key="1">
    <source>
        <dbReference type="ARBA" id="ARBA00005234"/>
    </source>
</evidence>
<evidence type="ECO:0000259" key="6">
    <source>
        <dbReference type="PROSITE" id="PS50600"/>
    </source>
</evidence>
<dbReference type="Pfam" id="PF02902">
    <property type="entry name" value="Peptidase_C48"/>
    <property type="match status" value="1"/>
</dbReference>
<protein>
    <recommendedName>
        <fullName evidence="6">Ubiquitin-like protease family profile domain-containing protein</fullName>
    </recommendedName>
</protein>
<accession>A0A565CSP2</accession>
<organism evidence="7 8">
    <name type="scientific">Arabis nemorensis</name>
    <dbReference type="NCBI Taxonomy" id="586526"/>
    <lineage>
        <taxon>Eukaryota</taxon>
        <taxon>Viridiplantae</taxon>
        <taxon>Streptophyta</taxon>
        <taxon>Embryophyta</taxon>
        <taxon>Tracheophyta</taxon>
        <taxon>Spermatophyta</taxon>
        <taxon>Magnoliopsida</taxon>
        <taxon>eudicotyledons</taxon>
        <taxon>Gunneridae</taxon>
        <taxon>Pentapetalae</taxon>
        <taxon>rosids</taxon>
        <taxon>malvids</taxon>
        <taxon>Brassicales</taxon>
        <taxon>Brassicaceae</taxon>
        <taxon>Arabideae</taxon>
        <taxon>Arabis</taxon>
    </lineage>
</organism>